<comment type="caution">
    <text evidence="2">The sequence shown here is derived from an EMBL/GenBank/DDBJ whole genome shotgun (WGS) entry which is preliminary data.</text>
</comment>
<dbReference type="InterPro" id="IPR012338">
    <property type="entry name" value="Beta-lactam/transpept-like"/>
</dbReference>
<evidence type="ECO:0000313" key="2">
    <source>
        <dbReference type="EMBL" id="MBD3941579.1"/>
    </source>
</evidence>
<feature type="domain" description="Beta-lactamase-related" evidence="1">
    <location>
        <begin position="31"/>
        <end position="288"/>
    </location>
</feature>
<dbReference type="GO" id="GO:0016787">
    <property type="term" value="F:hydrolase activity"/>
    <property type="evidence" value="ECO:0007669"/>
    <property type="project" value="UniProtKB-KW"/>
</dbReference>
<dbReference type="PANTHER" id="PTHR43283:SF7">
    <property type="entry name" value="BETA-LACTAMASE-RELATED DOMAIN-CONTAINING PROTEIN"/>
    <property type="match status" value="1"/>
</dbReference>
<dbReference type="Gene3D" id="3.40.710.10">
    <property type="entry name" value="DD-peptidase/beta-lactamase superfamily"/>
    <property type="match status" value="1"/>
</dbReference>
<name>A0ABR8NN38_9MICO</name>
<organism evidence="2 3">
    <name type="scientific">Microbacterium helvum</name>
    <dbReference type="NCBI Taxonomy" id="2773713"/>
    <lineage>
        <taxon>Bacteria</taxon>
        <taxon>Bacillati</taxon>
        <taxon>Actinomycetota</taxon>
        <taxon>Actinomycetes</taxon>
        <taxon>Micrococcales</taxon>
        <taxon>Microbacteriaceae</taxon>
        <taxon>Microbacterium</taxon>
    </lineage>
</organism>
<dbReference type="Proteomes" id="UP000598426">
    <property type="component" value="Unassembled WGS sequence"/>
</dbReference>
<dbReference type="Pfam" id="PF00144">
    <property type="entry name" value="Beta-lactamase"/>
    <property type="match status" value="1"/>
</dbReference>
<reference evidence="2 3" key="1">
    <citation type="submission" date="2020-09" db="EMBL/GenBank/DDBJ databases">
        <title>Isolation and identification of active actinomycetes.</title>
        <authorList>
            <person name="Li X."/>
        </authorList>
    </citation>
    <scope>NUCLEOTIDE SEQUENCE [LARGE SCALE GENOMIC DNA]</scope>
    <source>
        <strain evidence="2 3">NEAU-LLC</strain>
    </source>
</reference>
<dbReference type="SUPFAM" id="SSF56601">
    <property type="entry name" value="beta-lactamase/transpeptidase-like"/>
    <property type="match status" value="1"/>
</dbReference>
<evidence type="ECO:0000259" key="1">
    <source>
        <dbReference type="Pfam" id="PF00144"/>
    </source>
</evidence>
<keyword evidence="3" id="KW-1185">Reference proteome</keyword>
<gene>
    <name evidence="2" type="ORF">IF188_07705</name>
</gene>
<accession>A0ABR8NN38</accession>
<dbReference type="EMBL" id="JACXZS010000004">
    <property type="protein sequence ID" value="MBD3941579.1"/>
    <property type="molecule type" value="Genomic_DNA"/>
</dbReference>
<dbReference type="PANTHER" id="PTHR43283">
    <property type="entry name" value="BETA-LACTAMASE-RELATED"/>
    <property type="match status" value="1"/>
</dbReference>
<dbReference type="RefSeq" id="WP_191171198.1">
    <property type="nucleotide sequence ID" value="NZ_JACXZS010000004.1"/>
</dbReference>
<dbReference type="InterPro" id="IPR001466">
    <property type="entry name" value="Beta-lactam-related"/>
</dbReference>
<protein>
    <submittedName>
        <fullName evidence="2">Serine hydrolase</fullName>
    </submittedName>
</protein>
<proteinExistence type="predicted"/>
<dbReference type="InterPro" id="IPR050789">
    <property type="entry name" value="Diverse_Enzym_Activities"/>
</dbReference>
<evidence type="ECO:0000313" key="3">
    <source>
        <dbReference type="Proteomes" id="UP000598426"/>
    </source>
</evidence>
<sequence length="467" mass="50305">MTELLPRSAPEQQGIPTAAIERLVAALGGISHLHTLTVVRHGHVVAEATWAPYERDEPTAMYSVSKSFTSLAVGLAIDEGRFGLDDRVIDLVPDAAPTEPSEHLAQLRVRHLLTMTTGHTSEVELWQGDWARDTLAAELVHAPGTHWMYNTPATYLLSLIVQTRTGERLLDYLRPRLFEPLGFVDPAWLQSPSGVDAGGFGLSIRPEELAAFGQLLLQRGSWKGRQLVPAGWIDEATAWQVANDPGESDWNQGYGFQFWQCRHGAYRGDGAFGQYVVVMPEHDAVVAITGGLPDMQLPLDALWAELLPAFDAVSSSGVAPADAVGGGTALIVPTVPIAAPGGEIRDEAVEYAYEGGPLRRLRISGGVLEVDDHELPFVPGEWTVAVFPADPSADRFWYGDRVAVGGGWNGDEFAAELRLLGDAATLRLVLESTGRLTITQDVGFDGTDVWAGDATQAVVAHQSVVSP</sequence>
<keyword evidence="2" id="KW-0378">Hydrolase</keyword>